<dbReference type="AlphaFoldDB" id="A0AAU8A581"/>
<feature type="transmembrane region" description="Helical" evidence="7">
    <location>
        <begin position="358"/>
        <end position="388"/>
    </location>
</feature>
<dbReference type="GO" id="GO:0005886">
    <property type="term" value="C:plasma membrane"/>
    <property type="evidence" value="ECO:0007669"/>
    <property type="project" value="UniProtKB-SubCell"/>
</dbReference>
<dbReference type="Pfam" id="PF02687">
    <property type="entry name" value="FtsX"/>
    <property type="match status" value="1"/>
</dbReference>
<dbReference type="EMBL" id="CP117826">
    <property type="protein sequence ID" value="XCC61211.1"/>
    <property type="molecule type" value="Genomic_DNA"/>
</dbReference>
<gene>
    <name evidence="10" type="ORF">PUP29_06610</name>
</gene>
<evidence type="ECO:0000259" key="8">
    <source>
        <dbReference type="Pfam" id="PF02687"/>
    </source>
</evidence>
<reference evidence="10" key="1">
    <citation type="submission" date="2023-02" db="EMBL/GenBank/DDBJ databases">
        <title>Gut commensal Christensenella minuta modulates host metabolism via a new class of secondary bile acids.</title>
        <authorList>
            <person name="Liu C."/>
        </authorList>
    </citation>
    <scope>NUCLEOTIDE SEQUENCE</scope>
    <source>
        <strain evidence="10">CA70</strain>
    </source>
</reference>
<dbReference type="InterPro" id="IPR050250">
    <property type="entry name" value="Macrolide_Exporter_MacB"/>
</dbReference>
<keyword evidence="3 7" id="KW-0812">Transmembrane</keyword>
<feature type="transmembrane region" description="Helical" evidence="7">
    <location>
        <begin position="313"/>
        <end position="337"/>
    </location>
</feature>
<evidence type="ECO:0000256" key="1">
    <source>
        <dbReference type="ARBA" id="ARBA00004651"/>
    </source>
</evidence>
<dbReference type="GO" id="GO:0022857">
    <property type="term" value="F:transmembrane transporter activity"/>
    <property type="evidence" value="ECO:0007669"/>
    <property type="project" value="TreeGrafter"/>
</dbReference>
<dbReference type="RefSeq" id="WP_079546639.1">
    <property type="nucleotide sequence ID" value="NZ_CP117826.1"/>
</dbReference>
<feature type="transmembrane region" description="Helical" evidence="7">
    <location>
        <begin position="21"/>
        <end position="43"/>
    </location>
</feature>
<organism evidence="10">
    <name type="scientific">Christensenella massiliensis</name>
    <dbReference type="NCBI Taxonomy" id="1805714"/>
    <lineage>
        <taxon>Bacteria</taxon>
        <taxon>Bacillati</taxon>
        <taxon>Bacillota</taxon>
        <taxon>Clostridia</taxon>
        <taxon>Christensenellales</taxon>
        <taxon>Christensenellaceae</taxon>
        <taxon>Christensenella</taxon>
    </lineage>
</organism>
<comment type="similarity">
    <text evidence="6">Belongs to the ABC-4 integral membrane protein family.</text>
</comment>
<evidence type="ECO:0000256" key="4">
    <source>
        <dbReference type="ARBA" id="ARBA00022989"/>
    </source>
</evidence>
<evidence type="ECO:0000313" key="10">
    <source>
        <dbReference type="EMBL" id="XCC61211.1"/>
    </source>
</evidence>
<feature type="domain" description="ABC3 transporter permease C-terminal" evidence="8">
    <location>
        <begin position="315"/>
        <end position="440"/>
    </location>
</feature>
<evidence type="ECO:0000256" key="6">
    <source>
        <dbReference type="ARBA" id="ARBA00038076"/>
    </source>
</evidence>
<dbReference type="InterPro" id="IPR003838">
    <property type="entry name" value="ABC3_permease_C"/>
</dbReference>
<keyword evidence="4 7" id="KW-1133">Transmembrane helix</keyword>
<sequence length="448" mass="48316">MTFIDIVLLAASNLWRRKMRTILTVLGVIIGTACIVIMVALGLGNLEQFNQSIMQSTDLTQIQISPMGSGEEGKLTDAKLEQIRALPGVRNATGLLYIPSYIVMGKYKADTQVYAVDPDTMDFSFMEGGVFSDTSNIELVIGANARQYFMDPNASGGMMGGTVMAGGYAVAIDADDYQEPAGPDVDWVGMNVKYYPGSGYLIDNPDPSTPDQPTPKEYRGKITGILEQSDSEQSYNIYISIPAANMLIRENRKLMDQAGIKEGEYSQGYVNAVDVDAVPDVLAAVKEMGFQAYSPTEWITQMQEEQARQQSQLIAIGLISLLVSAIGIANTMLASILERAREIGVMKVIGLSIRRINLMFLVEAAMIGLLGGLIGLGVSYIFGAVANFGGGEISFLGMYFQNGVQLSIPWWLSLGAVGIAVGVGIVSGIYPAWKATRMSPLEAIRSSN</sequence>
<dbReference type="PANTHER" id="PTHR30572">
    <property type="entry name" value="MEMBRANE COMPONENT OF TRANSPORTER-RELATED"/>
    <property type="match status" value="1"/>
</dbReference>
<proteinExistence type="inferred from homology"/>
<dbReference type="PANTHER" id="PTHR30572:SF4">
    <property type="entry name" value="ABC TRANSPORTER PERMEASE YTRF"/>
    <property type="match status" value="1"/>
</dbReference>
<keyword evidence="5 7" id="KW-0472">Membrane</keyword>
<feature type="transmembrane region" description="Helical" evidence="7">
    <location>
        <begin position="408"/>
        <end position="430"/>
    </location>
</feature>
<evidence type="ECO:0000256" key="3">
    <source>
        <dbReference type="ARBA" id="ARBA00022692"/>
    </source>
</evidence>
<evidence type="ECO:0000256" key="5">
    <source>
        <dbReference type="ARBA" id="ARBA00023136"/>
    </source>
</evidence>
<evidence type="ECO:0000256" key="2">
    <source>
        <dbReference type="ARBA" id="ARBA00022475"/>
    </source>
</evidence>
<accession>A0AAU8A581</accession>
<feature type="domain" description="MacB-like periplasmic core" evidence="9">
    <location>
        <begin position="21"/>
        <end position="286"/>
    </location>
</feature>
<evidence type="ECO:0000256" key="7">
    <source>
        <dbReference type="SAM" id="Phobius"/>
    </source>
</evidence>
<evidence type="ECO:0000259" key="9">
    <source>
        <dbReference type="Pfam" id="PF12704"/>
    </source>
</evidence>
<dbReference type="InterPro" id="IPR025857">
    <property type="entry name" value="MacB_PCD"/>
</dbReference>
<keyword evidence="2" id="KW-1003">Cell membrane</keyword>
<dbReference type="Pfam" id="PF12704">
    <property type="entry name" value="MacB_PCD"/>
    <property type="match status" value="1"/>
</dbReference>
<name>A0AAU8A581_9FIRM</name>
<protein>
    <submittedName>
        <fullName evidence="10">ABC transporter permease</fullName>
    </submittedName>
</protein>
<comment type="subcellular location">
    <subcellularLocation>
        <location evidence="1">Cell membrane</location>
        <topology evidence="1">Multi-pass membrane protein</topology>
    </subcellularLocation>
</comment>